<dbReference type="UniPathway" id="UPA00068">
    <property type="reaction ID" value="UER00109"/>
</dbReference>
<keyword evidence="5" id="KW-0055">Arginine biosynthesis</keyword>
<dbReference type="STRING" id="656024.FsymDg_3275"/>
<comment type="cofactor">
    <cofactor evidence="5">
        <name>pyridoxal 5'-phosphate</name>
        <dbReference type="ChEBI" id="CHEBI:597326"/>
    </cofactor>
    <text evidence="5">Binds 1 pyridoxal phosphate per subunit.</text>
</comment>
<dbReference type="InterPro" id="IPR049704">
    <property type="entry name" value="Aminotrans_3_PPA_site"/>
</dbReference>
<comment type="miscellaneous">
    <text evidence="5">May also have succinyldiaminopimelate aminotransferase activity, thus carrying out the corresponding step in lysine biosynthesis.</text>
</comment>
<dbReference type="RefSeq" id="WP_013874471.1">
    <property type="nucleotide sequence ID" value="NC_015656.1"/>
</dbReference>
<keyword evidence="2 5" id="KW-0028">Amino-acid biosynthesis</keyword>
<dbReference type="KEGG" id="fsy:FsymDg_3275"/>
<feature type="binding site" evidence="5">
    <location>
        <begin position="217"/>
        <end position="220"/>
    </location>
    <ligand>
        <name>pyridoxal 5'-phosphate</name>
        <dbReference type="ChEBI" id="CHEBI:597326"/>
    </ligand>
</feature>
<comment type="catalytic activity">
    <reaction evidence="5">
        <text>N(2)-acetyl-L-ornithine + 2-oxoglutarate = N-acetyl-L-glutamate 5-semialdehyde + L-glutamate</text>
        <dbReference type="Rhea" id="RHEA:18049"/>
        <dbReference type="ChEBI" id="CHEBI:16810"/>
        <dbReference type="ChEBI" id="CHEBI:29123"/>
        <dbReference type="ChEBI" id="CHEBI:29985"/>
        <dbReference type="ChEBI" id="CHEBI:57805"/>
        <dbReference type="EC" id="2.6.1.11"/>
    </reaction>
</comment>
<dbReference type="PANTHER" id="PTHR11986:SF79">
    <property type="entry name" value="ACETYLORNITHINE AMINOTRANSFERASE, MITOCHONDRIAL"/>
    <property type="match status" value="1"/>
</dbReference>
<dbReference type="HAMAP" id="MF_01107">
    <property type="entry name" value="ArgD_aminotrans_3"/>
    <property type="match status" value="1"/>
</dbReference>
<feature type="binding site" evidence="5">
    <location>
        <position position="132"/>
    </location>
    <ligand>
        <name>pyridoxal 5'-phosphate</name>
        <dbReference type="ChEBI" id="CHEBI:597326"/>
    </ligand>
</feature>
<gene>
    <name evidence="5" type="primary">argD</name>
    <name evidence="7" type="ordered locus">FsymDg_3275</name>
</gene>
<keyword evidence="4 5" id="KW-0663">Pyridoxal phosphate</keyword>
<dbReference type="InterPro" id="IPR015421">
    <property type="entry name" value="PyrdxlP-dep_Trfase_major"/>
</dbReference>
<evidence type="ECO:0000256" key="3">
    <source>
        <dbReference type="ARBA" id="ARBA00022679"/>
    </source>
</evidence>
<keyword evidence="5" id="KW-0963">Cytoplasm</keyword>
<evidence type="ECO:0000256" key="2">
    <source>
        <dbReference type="ARBA" id="ARBA00022605"/>
    </source>
</evidence>
<keyword evidence="1 5" id="KW-0032">Aminotransferase</keyword>
<dbReference type="PROSITE" id="PS00600">
    <property type="entry name" value="AA_TRANSFER_CLASS_3"/>
    <property type="match status" value="1"/>
</dbReference>
<keyword evidence="8" id="KW-1185">Reference proteome</keyword>
<comment type="similarity">
    <text evidence="5">Belongs to the class-III pyridoxal-phosphate-dependent aminotransferase family. ArgD subfamily.</text>
</comment>
<dbReference type="GO" id="GO:0003992">
    <property type="term" value="F:N2-acetyl-L-ornithine:2-oxoglutarate 5-aminotransferase activity"/>
    <property type="evidence" value="ECO:0007669"/>
    <property type="project" value="UniProtKB-UniRule"/>
</dbReference>
<dbReference type="GO" id="GO:0042802">
    <property type="term" value="F:identical protein binding"/>
    <property type="evidence" value="ECO:0007669"/>
    <property type="project" value="TreeGrafter"/>
</dbReference>
<dbReference type="CDD" id="cd00610">
    <property type="entry name" value="OAT_like"/>
    <property type="match status" value="1"/>
</dbReference>
<comment type="subcellular location">
    <subcellularLocation>
        <location evidence="5">Cytoplasm</location>
    </subcellularLocation>
</comment>
<comment type="pathway">
    <text evidence="5">Amino-acid biosynthesis; L-arginine biosynthesis; N(2)-acetyl-L-ornithine from L-glutamate: step 4/4.</text>
</comment>
<evidence type="ECO:0000256" key="5">
    <source>
        <dbReference type="HAMAP-Rule" id="MF_01107"/>
    </source>
</evidence>
<dbReference type="Proteomes" id="UP000001549">
    <property type="component" value="Chromosome"/>
</dbReference>
<feature type="modified residue" description="N6-(pyridoxal phosphate)lysine" evidence="5">
    <location>
        <position position="246"/>
    </location>
</feature>
<organism evidence="7 8">
    <name type="scientific">Candidatus Protofrankia datiscae</name>
    <dbReference type="NCBI Taxonomy" id="2716812"/>
    <lineage>
        <taxon>Bacteria</taxon>
        <taxon>Bacillati</taxon>
        <taxon>Actinomycetota</taxon>
        <taxon>Actinomycetes</taxon>
        <taxon>Frankiales</taxon>
        <taxon>Frankiaceae</taxon>
        <taxon>Protofrankia</taxon>
    </lineage>
</organism>
<dbReference type="AlphaFoldDB" id="F8AZU0"/>
<dbReference type="InterPro" id="IPR004636">
    <property type="entry name" value="AcOrn/SuccOrn_fam"/>
</dbReference>
<accession>F8AZU0</accession>
<evidence type="ECO:0000256" key="4">
    <source>
        <dbReference type="ARBA" id="ARBA00022898"/>
    </source>
</evidence>
<feature type="binding site" evidence="5">
    <location>
        <begin position="106"/>
        <end position="107"/>
    </location>
    <ligand>
        <name>pyridoxal 5'-phosphate</name>
        <dbReference type="ChEBI" id="CHEBI:597326"/>
    </ligand>
</feature>
<evidence type="ECO:0000313" key="7">
    <source>
        <dbReference type="EMBL" id="AEH10579.1"/>
    </source>
</evidence>
<dbReference type="PANTHER" id="PTHR11986">
    <property type="entry name" value="AMINOTRANSFERASE CLASS III"/>
    <property type="match status" value="1"/>
</dbReference>
<dbReference type="GO" id="GO:0030170">
    <property type="term" value="F:pyridoxal phosphate binding"/>
    <property type="evidence" value="ECO:0007669"/>
    <property type="project" value="InterPro"/>
</dbReference>
<dbReference type="InterPro" id="IPR015422">
    <property type="entry name" value="PyrdxlP-dep_Trfase_small"/>
</dbReference>
<evidence type="ECO:0000313" key="8">
    <source>
        <dbReference type="Proteomes" id="UP000001549"/>
    </source>
</evidence>
<dbReference type="InterPro" id="IPR015424">
    <property type="entry name" value="PyrdxlP-dep_Trfase"/>
</dbReference>
<sequence>MNDDLLNRRDAVIMTAYGRPPIALERGAGTRVWDADGRAYLDLIAGVAVSVLGHCHPAVQEAVRDQIGRLGHVSNLYVNEPQIVLAERLLGLLGGADGRVFFCNSGAEANEAAIKISRRTGREEIVAAEGSFHGRTLGALSITGQPSKRAPFEPLLPGARFVPYGDAAALADAVGERTAAVFLEPTLGEGGVVAPPAGYLKAARGICDRAGALLVLDEVQSGIGRAGAWFLHQVEGVVPDVVTLAKGLGGGLPIGACVGFGPAGKLLRPGEHGSTFGGGPVICAAALAVLDTIERDGLIDSAVRVGGLLTDGIRGAGAAGVTGVRGRGLWLAIELDAPFAAAFETAARQAGFLVNAVSADAVRLAPPLVLSAADADEFVTALPAIADQAVTAASADRTDGAAGTDGTGGGAAAGSARPTTGRSKVSA</sequence>
<reference evidence="7 8" key="1">
    <citation type="submission" date="2011-05" db="EMBL/GenBank/DDBJ databases">
        <title>Complete sequence of chromosome of Frankia symbiont of Datisca glomerata.</title>
        <authorList>
            <consortium name="US DOE Joint Genome Institute"/>
            <person name="Lucas S."/>
            <person name="Han J."/>
            <person name="Lapidus A."/>
            <person name="Cheng J.-F."/>
            <person name="Goodwin L."/>
            <person name="Pitluck S."/>
            <person name="Peters L."/>
            <person name="Mikhailova N."/>
            <person name="Chertkov O."/>
            <person name="Teshima H."/>
            <person name="Han C."/>
            <person name="Tapia R."/>
            <person name="Land M."/>
            <person name="Hauser L."/>
            <person name="Kyrpides N."/>
            <person name="Ivanova N."/>
            <person name="Pagani I."/>
            <person name="Berry A."/>
            <person name="Pawlowski K."/>
            <person name="Persson T."/>
            <person name="Vanden Heuvel B."/>
            <person name="Benson D."/>
            <person name="Woyke T."/>
        </authorList>
    </citation>
    <scope>NUCLEOTIDE SEQUENCE [LARGE SCALE GENOMIC DNA]</scope>
    <source>
        <strain evidence="8">4085684</strain>
    </source>
</reference>
<feature type="compositionally biased region" description="Gly residues" evidence="6">
    <location>
        <begin position="403"/>
        <end position="412"/>
    </location>
</feature>
<dbReference type="EMBL" id="CP002801">
    <property type="protein sequence ID" value="AEH10579.1"/>
    <property type="molecule type" value="Genomic_DNA"/>
</dbReference>
<feature type="binding site" evidence="5">
    <location>
        <position position="275"/>
    </location>
    <ligand>
        <name>pyridoxal 5'-phosphate</name>
        <dbReference type="ChEBI" id="CHEBI:597326"/>
    </ligand>
</feature>
<dbReference type="NCBIfam" id="TIGR00707">
    <property type="entry name" value="argD"/>
    <property type="match status" value="1"/>
</dbReference>
<dbReference type="Gene3D" id="3.90.1150.10">
    <property type="entry name" value="Aspartate Aminotransferase, domain 1"/>
    <property type="match status" value="1"/>
</dbReference>
<proteinExistence type="inferred from homology"/>
<dbReference type="SUPFAM" id="SSF53383">
    <property type="entry name" value="PLP-dependent transferases"/>
    <property type="match status" value="1"/>
</dbReference>
<feature type="binding site" evidence="5">
    <location>
        <position position="135"/>
    </location>
    <ligand>
        <name>N(2)-acetyl-L-ornithine</name>
        <dbReference type="ChEBI" id="CHEBI:57805"/>
    </ligand>
</feature>
<evidence type="ECO:0000256" key="1">
    <source>
        <dbReference type="ARBA" id="ARBA00022576"/>
    </source>
</evidence>
<dbReference type="InterPro" id="IPR050103">
    <property type="entry name" value="Class-III_PLP-dep_AT"/>
</dbReference>
<protein>
    <recommendedName>
        <fullName evidence="5">Acetylornithine aminotransferase</fullName>
        <shortName evidence="5">ACOAT</shortName>
        <ecNumber evidence="5">2.6.1.11</ecNumber>
    </recommendedName>
</protein>
<dbReference type="GO" id="GO:0006526">
    <property type="term" value="P:L-arginine biosynthetic process"/>
    <property type="evidence" value="ECO:0007669"/>
    <property type="project" value="UniProtKB-UniRule"/>
</dbReference>
<feature type="binding site" evidence="5">
    <location>
        <position position="274"/>
    </location>
    <ligand>
        <name>N(2)-acetyl-L-ornithine</name>
        <dbReference type="ChEBI" id="CHEBI:57805"/>
    </ligand>
</feature>
<dbReference type="HOGENOM" id="CLU_016922_10_1_11"/>
<keyword evidence="3 5" id="KW-0808">Transferase</keyword>
<dbReference type="InterPro" id="IPR005814">
    <property type="entry name" value="Aminotrans_3"/>
</dbReference>
<feature type="compositionally biased region" description="Low complexity" evidence="6">
    <location>
        <begin position="413"/>
        <end position="427"/>
    </location>
</feature>
<dbReference type="EC" id="2.6.1.11" evidence="5"/>
<dbReference type="FunFam" id="3.40.640.10:FF:000004">
    <property type="entry name" value="Acetylornithine aminotransferase"/>
    <property type="match status" value="1"/>
</dbReference>
<name>F8AZU0_9ACTN</name>
<dbReference type="Gene3D" id="3.40.640.10">
    <property type="entry name" value="Type I PLP-dependent aspartate aminotransferase-like (Major domain)"/>
    <property type="match status" value="1"/>
</dbReference>
<dbReference type="Pfam" id="PF00202">
    <property type="entry name" value="Aminotran_3"/>
    <property type="match status" value="1"/>
</dbReference>
<evidence type="ECO:0000256" key="6">
    <source>
        <dbReference type="SAM" id="MobiDB-lite"/>
    </source>
</evidence>
<feature type="region of interest" description="Disordered" evidence="6">
    <location>
        <begin position="397"/>
        <end position="427"/>
    </location>
</feature>
<dbReference type="PIRSF" id="PIRSF000521">
    <property type="entry name" value="Transaminase_4ab_Lys_Orn"/>
    <property type="match status" value="1"/>
</dbReference>
<dbReference type="eggNOG" id="COG4992">
    <property type="taxonomic scope" value="Bacteria"/>
</dbReference>
<dbReference type="GO" id="GO:0005737">
    <property type="term" value="C:cytoplasm"/>
    <property type="evidence" value="ECO:0007669"/>
    <property type="project" value="UniProtKB-SubCell"/>
</dbReference>
<dbReference type="NCBIfam" id="NF002874">
    <property type="entry name" value="PRK03244.1"/>
    <property type="match status" value="1"/>
</dbReference>
<comment type="subunit">
    <text evidence="5">Homodimer.</text>
</comment>